<evidence type="ECO:0000313" key="2">
    <source>
        <dbReference type="Proteomes" id="UP000823775"/>
    </source>
</evidence>
<dbReference type="EMBL" id="JACEIK010002381">
    <property type="protein sequence ID" value="MCD9560809.1"/>
    <property type="molecule type" value="Genomic_DNA"/>
</dbReference>
<comment type="caution">
    <text evidence="1">The sequence shown here is derived from an EMBL/GenBank/DDBJ whole genome shotgun (WGS) entry which is preliminary data.</text>
</comment>
<organism evidence="1 2">
    <name type="scientific">Datura stramonium</name>
    <name type="common">Jimsonweed</name>
    <name type="synonym">Common thornapple</name>
    <dbReference type="NCBI Taxonomy" id="4076"/>
    <lineage>
        <taxon>Eukaryota</taxon>
        <taxon>Viridiplantae</taxon>
        <taxon>Streptophyta</taxon>
        <taxon>Embryophyta</taxon>
        <taxon>Tracheophyta</taxon>
        <taxon>Spermatophyta</taxon>
        <taxon>Magnoliopsida</taxon>
        <taxon>eudicotyledons</taxon>
        <taxon>Gunneridae</taxon>
        <taxon>Pentapetalae</taxon>
        <taxon>asterids</taxon>
        <taxon>lamiids</taxon>
        <taxon>Solanales</taxon>
        <taxon>Solanaceae</taxon>
        <taxon>Solanoideae</taxon>
        <taxon>Datureae</taxon>
        <taxon>Datura</taxon>
    </lineage>
</organism>
<evidence type="ECO:0008006" key="3">
    <source>
        <dbReference type="Google" id="ProtNLM"/>
    </source>
</evidence>
<dbReference type="InterPro" id="IPR029068">
    <property type="entry name" value="Glyas_Bleomycin-R_OHBP_Dase"/>
</dbReference>
<dbReference type="PANTHER" id="PTHR46142:SF22">
    <property type="entry name" value="VIRULENCE PROTEIN STM3117-LIKE"/>
    <property type="match status" value="1"/>
</dbReference>
<dbReference type="Proteomes" id="UP000823775">
    <property type="component" value="Unassembled WGS sequence"/>
</dbReference>
<dbReference type="PANTHER" id="PTHR46142">
    <property type="match status" value="1"/>
</dbReference>
<keyword evidence="2" id="KW-1185">Reference proteome</keyword>
<evidence type="ECO:0000313" key="1">
    <source>
        <dbReference type="EMBL" id="MCD9560809.1"/>
    </source>
</evidence>
<name>A0ABS8URX3_DATST</name>
<reference evidence="1 2" key="1">
    <citation type="journal article" date="2021" name="BMC Genomics">
        <title>Datura genome reveals duplications of psychoactive alkaloid biosynthetic genes and high mutation rate following tissue culture.</title>
        <authorList>
            <person name="Rajewski A."/>
            <person name="Carter-House D."/>
            <person name="Stajich J."/>
            <person name="Litt A."/>
        </authorList>
    </citation>
    <scope>NUCLEOTIDE SEQUENCE [LARGE SCALE GENOMIC DNA]</scope>
    <source>
        <strain evidence="1">AR-01</strain>
    </source>
</reference>
<sequence>MQGSATVVNLSSAFMRPSSFQFEGAWLFNHEIGIHLLRKADAPSNKGKIINPKDNHISFQCSDMEFIIQRLDDMEIEYVTAIVKDSGIIVDQLFFHDPDGNLKTEEEESNLP</sequence>
<dbReference type="SUPFAM" id="SSF54593">
    <property type="entry name" value="Glyoxalase/Bleomycin resistance protein/Dihydroxybiphenyl dioxygenase"/>
    <property type="match status" value="1"/>
</dbReference>
<dbReference type="Gene3D" id="3.10.180.10">
    <property type="entry name" value="2,3-Dihydroxybiphenyl 1,2-Dioxygenase, domain 1"/>
    <property type="match status" value="1"/>
</dbReference>
<protein>
    <recommendedName>
        <fullName evidence="3">VOC domain-containing protein</fullName>
    </recommendedName>
</protein>
<gene>
    <name evidence="1" type="ORF">HAX54_019611</name>
</gene>
<proteinExistence type="predicted"/>
<accession>A0ABS8URX3</accession>